<reference evidence="2 3" key="1">
    <citation type="submission" date="2019-02" db="EMBL/GenBank/DDBJ databases">
        <title>Deep-cultivation of Planctomycetes and their phenomic and genomic characterization uncovers novel biology.</title>
        <authorList>
            <person name="Wiegand S."/>
            <person name="Jogler M."/>
            <person name="Boedeker C."/>
            <person name="Pinto D."/>
            <person name="Vollmers J."/>
            <person name="Rivas-Marin E."/>
            <person name="Kohn T."/>
            <person name="Peeters S.H."/>
            <person name="Heuer A."/>
            <person name="Rast P."/>
            <person name="Oberbeckmann S."/>
            <person name="Bunk B."/>
            <person name="Jeske O."/>
            <person name="Meyerdierks A."/>
            <person name="Storesund J.E."/>
            <person name="Kallscheuer N."/>
            <person name="Luecker S."/>
            <person name="Lage O.M."/>
            <person name="Pohl T."/>
            <person name="Merkel B.J."/>
            <person name="Hornburger P."/>
            <person name="Mueller R.-W."/>
            <person name="Bruemmer F."/>
            <person name="Labrenz M."/>
            <person name="Spormann A.M."/>
            <person name="Op den Camp H."/>
            <person name="Overmann J."/>
            <person name="Amann R."/>
            <person name="Jetten M.S.M."/>
            <person name="Mascher T."/>
            <person name="Medema M.H."/>
            <person name="Devos D.P."/>
            <person name="Kaster A.-K."/>
            <person name="Ovreas L."/>
            <person name="Rohde M."/>
            <person name="Galperin M.Y."/>
            <person name="Jogler C."/>
        </authorList>
    </citation>
    <scope>NUCLEOTIDE SEQUENCE [LARGE SCALE GENOMIC DNA]</scope>
    <source>
        <strain evidence="2 3">Pan265</strain>
    </source>
</reference>
<feature type="transmembrane region" description="Helical" evidence="1">
    <location>
        <begin position="1007"/>
        <end position="1028"/>
    </location>
</feature>
<protein>
    <submittedName>
        <fullName evidence="2">Efflux pump membrane transporter BepE</fullName>
    </submittedName>
</protein>
<evidence type="ECO:0000313" key="3">
    <source>
        <dbReference type="Proteomes" id="UP000320386"/>
    </source>
</evidence>
<keyword evidence="1" id="KW-0472">Membrane</keyword>
<feature type="transmembrane region" description="Helical" evidence="1">
    <location>
        <begin position="461"/>
        <end position="481"/>
    </location>
</feature>
<feature type="transmembrane region" description="Helical" evidence="1">
    <location>
        <begin position="937"/>
        <end position="957"/>
    </location>
</feature>
<dbReference type="AlphaFoldDB" id="A0A518C140"/>
<dbReference type="Gene3D" id="3.30.2090.10">
    <property type="entry name" value="Multidrug efflux transporter AcrB TolC docking domain, DN and DC subdomains"/>
    <property type="match status" value="2"/>
</dbReference>
<dbReference type="EMBL" id="CP036280">
    <property type="protein sequence ID" value="QDU72939.1"/>
    <property type="molecule type" value="Genomic_DNA"/>
</dbReference>
<organism evidence="2 3">
    <name type="scientific">Mucisphaera calidilacus</name>
    <dbReference type="NCBI Taxonomy" id="2527982"/>
    <lineage>
        <taxon>Bacteria</taxon>
        <taxon>Pseudomonadati</taxon>
        <taxon>Planctomycetota</taxon>
        <taxon>Phycisphaerae</taxon>
        <taxon>Phycisphaerales</taxon>
        <taxon>Phycisphaeraceae</taxon>
        <taxon>Mucisphaera</taxon>
    </lineage>
</organism>
<sequence>MNIIRFGVEKPVPVNLLMTALLLAGIYYGLSLRKEFFPEQDPTEAQVTLPYPGATPEEIEETLAIKVEDALTELDEVKDLTSSLSEGGGGIIVEFREGVNVDDAVDEVEKTIDALQDLPDEAEDITVDLFEPELHVIRVTIFGELDEAVLKRAIHGVRDDLRTLPGMGDIRIEGLRDYEMRIDLEPEALFEHGVSLPEVADRIRNWMLEVPGGTVRAVSGNIRVRTMGVEERDDRIREIPIFTRPDGTLVRLGEIARVTDSFVDSEVTERFNTLPSASLVVYKVNRQDIVRMAEMVRAYVGARKGEDFVSTSVADRLALAGVLGESDRLRAWRLGRDHGSPLPPGAQIQMNSDLARFVEGRLDLLLRNAFYGAMLVFATVLCFLNWRVAIWVGIGLLTALAGTIMLMAWSDITLNLLTMFGLIVVIGILVDDAIVVSENIQARHDRGEPALLAAVRGTRQVAWPVVATVLTSVVAFLPLTFIEGRIGDLLGALPAVVACALLMSLIESLIILPSHLGHSLLKRDERRESHPDVAPSWTEKFEAWRDSLIHDRIIPAYARTLGYALNRRYVSLSVAVAVLSVSMGMFQGGHVAFVFLPADDAETIMANLRMPIGTPVSRTEQVVERLELAIQAQPETKSITSVIGQSTNLDSGSSSDSPHLGQIFIELIPVEDRDLPADDIIANIRNALSDENLGAERLTFERLSGGPGGPDITIRISGKDQHRINEAVNDAKRLLSGFDGVFDIFDNQNLGQLEMRFHVTPSGAALGFDAVNVARQVRGALYGIDAHVFADREEDIDVRVRLDESMRRDLGALERLWVIAPGGQSVPLMEIARVEESLTYASITRVNRNRAVTVTAETAPSLSPELVTSEITEADPATGRSSWDDLRDAYPDLMIEFAGRQEQEADAFRSLPYGFLAAMIMIYVILAWLFSSYIQPLLVLMGVPFAIIGVIWGHWFLDYNMTFLSLIGFVALSGIVVNDSLIYVKFVNQMLERGYDMPDALVEAGRARFRPIALTTITTVLGLTPLLLETSFQARFLIPMAISIAAGLISATFLILLLLPCLLLILEDINNALHWLWYGEPRPRPDYTPVVIPNVDEMGAVAEEEHDIGI</sequence>
<feature type="transmembrane region" description="Helical" evidence="1">
    <location>
        <begin position="493"/>
        <end position="512"/>
    </location>
</feature>
<feature type="transmembrane region" description="Helical" evidence="1">
    <location>
        <begin position="416"/>
        <end position="440"/>
    </location>
</feature>
<gene>
    <name evidence="2" type="primary">bepE_4</name>
    <name evidence="2" type="ORF">Pan265_28150</name>
</gene>
<evidence type="ECO:0000256" key="1">
    <source>
        <dbReference type="SAM" id="Phobius"/>
    </source>
</evidence>
<accession>A0A518C140</accession>
<dbReference type="SUPFAM" id="SSF82714">
    <property type="entry name" value="Multidrug efflux transporter AcrB TolC docking domain, DN and DC subdomains"/>
    <property type="match status" value="2"/>
</dbReference>
<keyword evidence="1" id="KW-1133">Transmembrane helix</keyword>
<feature type="transmembrane region" description="Helical" evidence="1">
    <location>
        <begin position="963"/>
        <end position="986"/>
    </location>
</feature>
<name>A0A518C140_9BACT</name>
<dbReference type="GO" id="GO:0005886">
    <property type="term" value="C:plasma membrane"/>
    <property type="evidence" value="ECO:0007669"/>
    <property type="project" value="TreeGrafter"/>
</dbReference>
<dbReference type="Proteomes" id="UP000320386">
    <property type="component" value="Chromosome"/>
</dbReference>
<dbReference type="PRINTS" id="PR00702">
    <property type="entry name" value="ACRIFLAVINRP"/>
</dbReference>
<dbReference type="Gene3D" id="3.30.70.1440">
    <property type="entry name" value="Multidrug efflux transporter AcrB pore domain"/>
    <property type="match status" value="1"/>
</dbReference>
<feature type="transmembrane region" description="Helical" evidence="1">
    <location>
        <begin position="1040"/>
        <end position="1066"/>
    </location>
</feature>
<dbReference type="Gene3D" id="3.30.70.1430">
    <property type="entry name" value="Multidrug efflux transporter AcrB pore domain"/>
    <property type="match status" value="2"/>
</dbReference>
<keyword evidence="3" id="KW-1185">Reference proteome</keyword>
<dbReference type="SUPFAM" id="SSF82866">
    <property type="entry name" value="Multidrug efflux transporter AcrB transmembrane domain"/>
    <property type="match status" value="2"/>
</dbReference>
<dbReference type="Gene3D" id="1.20.1640.10">
    <property type="entry name" value="Multidrug efflux transporter AcrB transmembrane domain"/>
    <property type="match status" value="3"/>
</dbReference>
<keyword evidence="1" id="KW-0812">Transmembrane</keyword>
<dbReference type="RefSeq" id="WP_145447085.1">
    <property type="nucleotide sequence ID" value="NZ_CP036280.1"/>
</dbReference>
<dbReference type="InterPro" id="IPR001036">
    <property type="entry name" value="Acrflvin-R"/>
</dbReference>
<dbReference type="PANTHER" id="PTHR32063">
    <property type="match status" value="1"/>
</dbReference>
<dbReference type="SUPFAM" id="SSF82693">
    <property type="entry name" value="Multidrug efflux transporter AcrB pore domain, PN1, PN2, PC1 and PC2 subdomains"/>
    <property type="match status" value="2"/>
</dbReference>
<proteinExistence type="predicted"/>
<feature type="transmembrane region" description="Helical" evidence="1">
    <location>
        <begin position="911"/>
        <end position="930"/>
    </location>
</feature>
<dbReference type="GO" id="GO:0042910">
    <property type="term" value="F:xenobiotic transmembrane transporter activity"/>
    <property type="evidence" value="ECO:0007669"/>
    <property type="project" value="TreeGrafter"/>
</dbReference>
<feature type="transmembrane region" description="Helical" evidence="1">
    <location>
        <begin position="12"/>
        <end position="30"/>
    </location>
</feature>
<feature type="transmembrane region" description="Helical" evidence="1">
    <location>
        <begin position="391"/>
        <end position="410"/>
    </location>
</feature>
<dbReference type="PANTHER" id="PTHR32063:SF33">
    <property type="entry name" value="RND SUPERFAMILY EFFLUX PUMP PERMEASE COMPONENT"/>
    <property type="match status" value="1"/>
</dbReference>
<dbReference type="InterPro" id="IPR027463">
    <property type="entry name" value="AcrB_DN_DC_subdom"/>
</dbReference>
<dbReference type="Pfam" id="PF00873">
    <property type="entry name" value="ACR_tran"/>
    <property type="match status" value="2"/>
</dbReference>
<dbReference type="OrthoDB" id="9806532at2"/>
<evidence type="ECO:0000313" key="2">
    <source>
        <dbReference type="EMBL" id="QDU72939.1"/>
    </source>
</evidence>
<feature type="transmembrane region" description="Helical" evidence="1">
    <location>
        <begin position="364"/>
        <end position="384"/>
    </location>
</feature>
<feature type="transmembrane region" description="Helical" evidence="1">
    <location>
        <begin position="569"/>
        <end position="596"/>
    </location>
</feature>
<dbReference type="KEGG" id="mcad:Pan265_28150"/>
<dbReference type="Gene3D" id="3.30.70.1320">
    <property type="entry name" value="Multidrug efflux transporter AcrB pore domain like"/>
    <property type="match status" value="2"/>
</dbReference>